<protein>
    <submittedName>
        <fullName evidence="1">Uncharacterized protein</fullName>
    </submittedName>
</protein>
<organism evidence="1 2">
    <name type="scientific">Phlebia brevispora</name>
    <dbReference type="NCBI Taxonomy" id="194682"/>
    <lineage>
        <taxon>Eukaryota</taxon>
        <taxon>Fungi</taxon>
        <taxon>Dikarya</taxon>
        <taxon>Basidiomycota</taxon>
        <taxon>Agaricomycotina</taxon>
        <taxon>Agaricomycetes</taxon>
        <taxon>Polyporales</taxon>
        <taxon>Meruliaceae</taxon>
        <taxon>Phlebia</taxon>
    </lineage>
</organism>
<evidence type="ECO:0000313" key="1">
    <source>
        <dbReference type="EMBL" id="KAJ3557570.1"/>
    </source>
</evidence>
<keyword evidence="2" id="KW-1185">Reference proteome</keyword>
<gene>
    <name evidence="1" type="ORF">NM688_g1406</name>
</gene>
<reference evidence="1" key="1">
    <citation type="submission" date="2022-07" db="EMBL/GenBank/DDBJ databases">
        <title>Genome Sequence of Phlebia brevispora.</title>
        <authorList>
            <person name="Buettner E."/>
        </authorList>
    </citation>
    <scope>NUCLEOTIDE SEQUENCE</scope>
    <source>
        <strain evidence="1">MPL23</strain>
    </source>
</reference>
<proteinExistence type="predicted"/>
<accession>A0ACC1TBW9</accession>
<evidence type="ECO:0000313" key="2">
    <source>
        <dbReference type="Proteomes" id="UP001148662"/>
    </source>
</evidence>
<comment type="caution">
    <text evidence="1">The sequence shown here is derived from an EMBL/GenBank/DDBJ whole genome shotgun (WGS) entry which is preliminary data.</text>
</comment>
<sequence>MPVPTAVSEATAQGVAPRMNSIDGLGVTRMLPLSILLTSVTGIARLEYGKKGEVELSLAEGDSVQMFKQYNHWSYVHNTASCNDSGPSLTSIRLSKKEAGSVAGYRQVVDFVIPYVYSHRSAAEVVTY</sequence>
<name>A0ACC1TBW9_9APHY</name>
<dbReference type="Proteomes" id="UP001148662">
    <property type="component" value="Unassembled WGS sequence"/>
</dbReference>
<dbReference type="EMBL" id="JANHOG010000148">
    <property type="protein sequence ID" value="KAJ3557570.1"/>
    <property type="molecule type" value="Genomic_DNA"/>
</dbReference>